<comment type="similarity">
    <text evidence="8">Belongs to the anti-sigma-K factor family.</text>
</comment>
<dbReference type="Pfam" id="PF10099">
    <property type="entry name" value="RskA_C"/>
    <property type="match status" value="1"/>
</dbReference>
<dbReference type="InterPro" id="IPR041916">
    <property type="entry name" value="Anti_sigma_zinc_sf"/>
</dbReference>
<dbReference type="GO" id="GO:0016989">
    <property type="term" value="F:sigma factor antagonist activity"/>
    <property type="evidence" value="ECO:0007669"/>
    <property type="project" value="TreeGrafter"/>
</dbReference>
<dbReference type="InterPro" id="IPR051474">
    <property type="entry name" value="Anti-sigma-K/W_factor"/>
</dbReference>
<feature type="transmembrane region" description="Helical" evidence="8">
    <location>
        <begin position="117"/>
        <end position="137"/>
    </location>
</feature>
<evidence type="ECO:0000256" key="2">
    <source>
        <dbReference type="ARBA" id="ARBA00022475"/>
    </source>
</evidence>
<keyword evidence="6 8" id="KW-0472">Membrane</keyword>
<dbReference type="EMBL" id="LR134356">
    <property type="protein sequence ID" value="VEG57631.1"/>
    <property type="molecule type" value="Genomic_DNA"/>
</dbReference>
<keyword evidence="2 8" id="KW-1003">Cell membrane</keyword>
<dbReference type="InterPro" id="IPR018764">
    <property type="entry name" value="RskA_C"/>
</dbReference>
<organism evidence="11 12">
    <name type="scientific">Mycolicibacterium aurum</name>
    <name type="common">Mycobacterium aurum</name>
    <dbReference type="NCBI Taxonomy" id="1791"/>
    <lineage>
        <taxon>Bacteria</taxon>
        <taxon>Bacillati</taxon>
        <taxon>Actinomycetota</taxon>
        <taxon>Actinomycetes</taxon>
        <taxon>Mycobacteriales</taxon>
        <taxon>Mycobacteriaceae</taxon>
        <taxon>Mycolicibacterium</taxon>
    </lineage>
</organism>
<dbReference type="GO" id="GO:0006417">
    <property type="term" value="P:regulation of translation"/>
    <property type="evidence" value="ECO:0007669"/>
    <property type="project" value="TreeGrafter"/>
</dbReference>
<evidence type="ECO:0000256" key="8">
    <source>
        <dbReference type="RuleBase" id="RU363049"/>
    </source>
</evidence>
<dbReference type="Pfam" id="PF22618">
    <property type="entry name" value="RskA_N"/>
    <property type="match status" value="1"/>
</dbReference>
<dbReference type="PANTHER" id="PTHR37461:SF1">
    <property type="entry name" value="ANTI-SIGMA-K FACTOR RSKA"/>
    <property type="match status" value="1"/>
</dbReference>
<dbReference type="KEGG" id="mauu:NCTC10437_04644"/>
<evidence type="ECO:0000256" key="4">
    <source>
        <dbReference type="ARBA" id="ARBA00022989"/>
    </source>
</evidence>
<dbReference type="InterPro" id="IPR053877">
    <property type="entry name" value="RskA_N"/>
</dbReference>
<dbReference type="PANTHER" id="PTHR37461">
    <property type="entry name" value="ANTI-SIGMA-K FACTOR RSKA"/>
    <property type="match status" value="1"/>
</dbReference>
<comment type="domain">
    <text evidence="8">The cytosolic domain interacts with sigma factor SigK.</text>
</comment>
<name>A0A3S4VSC9_MYCAU</name>
<sequence length="257" mass="26157">MTGPGGPTGPARPNDFAADDDLMSFATVYALHALSDADAADIDNRLRDAPADVAEAFVAEVRAVRETMAVIASATAVEPPAHLRADVLSRIVDDPVRTLPVQAQPARSRSRRWSTPVLAGAAAVVIGLAAVGVGIALRPAQAPSAAEQIFAAPDVRTVSGEIPGGGTATVVFSREKNSGVLVMNNVAPPEPGSVYQMWLVGTDGPHSAGTMDAAAVAPSTTAVLPDLGTSQALAFTVEPPGGSTQPTTPVFAELPLI</sequence>
<evidence type="ECO:0000313" key="11">
    <source>
        <dbReference type="EMBL" id="VEG57631.1"/>
    </source>
</evidence>
<evidence type="ECO:0000256" key="5">
    <source>
        <dbReference type="ARBA" id="ARBA00023015"/>
    </source>
</evidence>
<keyword evidence="4 8" id="KW-1133">Transmembrane helix</keyword>
<dbReference type="Gene3D" id="1.10.10.1320">
    <property type="entry name" value="Anti-sigma factor, zinc-finger domain"/>
    <property type="match status" value="1"/>
</dbReference>
<dbReference type="AlphaFoldDB" id="A0A3S4VSC9"/>
<feature type="domain" description="Anti-sigma-K factor RskA N-terminal" evidence="10">
    <location>
        <begin position="22"/>
        <end position="69"/>
    </location>
</feature>
<dbReference type="Proteomes" id="UP000279306">
    <property type="component" value="Chromosome"/>
</dbReference>
<evidence type="ECO:0000256" key="1">
    <source>
        <dbReference type="ARBA" id="ARBA00004162"/>
    </source>
</evidence>
<dbReference type="OrthoDB" id="153510at2"/>
<accession>A0A3S4VSC9</accession>
<keyword evidence="3 8" id="KW-0812">Transmembrane</keyword>
<evidence type="ECO:0000256" key="3">
    <source>
        <dbReference type="ARBA" id="ARBA00022692"/>
    </source>
</evidence>
<evidence type="ECO:0000313" key="12">
    <source>
        <dbReference type="Proteomes" id="UP000279306"/>
    </source>
</evidence>
<evidence type="ECO:0000259" key="9">
    <source>
        <dbReference type="Pfam" id="PF10099"/>
    </source>
</evidence>
<reference evidence="11 12" key="1">
    <citation type="submission" date="2018-12" db="EMBL/GenBank/DDBJ databases">
        <authorList>
            <consortium name="Pathogen Informatics"/>
        </authorList>
    </citation>
    <scope>NUCLEOTIDE SEQUENCE [LARGE SCALE GENOMIC DNA]</scope>
    <source>
        <strain evidence="11 12">NCTC10437</strain>
    </source>
</reference>
<keyword evidence="7 8" id="KW-0804">Transcription</keyword>
<comment type="function">
    <text evidence="8">An anti-sigma factor for extracytoplasmic function (ECF) sigma factor SigK. ECF sigma factors are held in an inactive form by an anti-sigma factor until released by regulated intramembrane proteolysis (RIP). RIP occurs when an extracytoplasmic signal triggers a concerted proteolytic cascade to transmit information and elicit cellular responses. The membrane-spanning regulatory substrate protein is first cut extracytoplasmically (site-1 protease, S1P), then within the membrane itself (site-2 protease, S2P, Rip1), while cytoplasmic proteases finish degrading the regulatory protein, liberating the sigma factor.</text>
</comment>
<comment type="subcellular location">
    <subcellularLocation>
        <location evidence="1 8">Cell membrane</location>
        <topology evidence="1 8">Single-pass membrane protein</topology>
    </subcellularLocation>
</comment>
<evidence type="ECO:0000259" key="10">
    <source>
        <dbReference type="Pfam" id="PF22618"/>
    </source>
</evidence>
<gene>
    <name evidence="8 11" type="primary">rskA</name>
    <name evidence="11" type="ORF">NCTC10437_04644</name>
</gene>
<evidence type="ECO:0000256" key="7">
    <source>
        <dbReference type="ARBA" id="ARBA00023163"/>
    </source>
</evidence>
<keyword evidence="5 8" id="KW-0805">Transcription regulation</keyword>
<dbReference type="GO" id="GO:0005886">
    <property type="term" value="C:plasma membrane"/>
    <property type="evidence" value="ECO:0007669"/>
    <property type="project" value="UniProtKB-SubCell"/>
</dbReference>
<keyword evidence="12" id="KW-1185">Reference proteome</keyword>
<dbReference type="STRING" id="1791.GCA_001049355_02870"/>
<feature type="domain" description="Anti-sigma K factor RskA C-terminal" evidence="9">
    <location>
        <begin position="118"/>
        <end position="249"/>
    </location>
</feature>
<protein>
    <recommendedName>
        <fullName evidence="8">Anti-sigma-K factor RskA</fullName>
    </recommendedName>
    <alternativeName>
        <fullName evidence="8">Sigma-K anti-sigma factor RskA</fullName>
    </alternativeName>
</protein>
<proteinExistence type="inferred from homology"/>
<evidence type="ECO:0000256" key="6">
    <source>
        <dbReference type="ARBA" id="ARBA00023136"/>
    </source>
</evidence>